<dbReference type="GO" id="GO:0003677">
    <property type="term" value="F:DNA binding"/>
    <property type="evidence" value="ECO:0007669"/>
    <property type="project" value="UniProtKB-KW"/>
</dbReference>
<organism evidence="6 7">
    <name type="scientific">Mycolicibacterium chubuense</name>
    <name type="common">Mycobacterium chubuense</name>
    <dbReference type="NCBI Taxonomy" id="1800"/>
    <lineage>
        <taxon>Bacteria</taxon>
        <taxon>Bacillati</taxon>
        <taxon>Actinomycetota</taxon>
        <taxon>Actinomycetes</taxon>
        <taxon>Mycobacteriales</taxon>
        <taxon>Mycobacteriaceae</taxon>
        <taxon>Mycolicibacterium</taxon>
    </lineage>
</organism>
<accession>A0A0J6WAU6</accession>
<dbReference type="InterPro" id="IPR036388">
    <property type="entry name" value="WH-like_DNA-bd_sf"/>
</dbReference>
<dbReference type="InterPro" id="IPR050707">
    <property type="entry name" value="HTH_MetabolicPath_Reg"/>
</dbReference>
<keyword evidence="7" id="KW-1185">Reference proteome</keyword>
<dbReference type="InterPro" id="IPR014757">
    <property type="entry name" value="Tscrpt_reg_IclR_C"/>
</dbReference>
<dbReference type="RefSeq" id="WP_048419016.1">
    <property type="nucleotide sequence ID" value="NZ_JYNX01000037.1"/>
</dbReference>
<dbReference type="PANTHER" id="PTHR30136">
    <property type="entry name" value="HELIX-TURN-HELIX TRANSCRIPTIONAL REGULATOR, ICLR FAMILY"/>
    <property type="match status" value="1"/>
</dbReference>
<dbReference type="PROSITE" id="PS51078">
    <property type="entry name" value="ICLR_ED"/>
    <property type="match status" value="1"/>
</dbReference>
<keyword evidence="1" id="KW-0805">Transcription regulation</keyword>
<dbReference type="PATRIC" id="fig|1800.3.peg.3037"/>
<dbReference type="GO" id="GO:0045892">
    <property type="term" value="P:negative regulation of DNA-templated transcription"/>
    <property type="evidence" value="ECO:0007669"/>
    <property type="project" value="TreeGrafter"/>
</dbReference>
<dbReference type="PANTHER" id="PTHR30136:SF24">
    <property type="entry name" value="HTH-TYPE TRANSCRIPTIONAL REPRESSOR ALLR"/>
    <property type="match status" value="1"/>
</dbReference>
<gene>
    <name evidence="6" type="primary">kdgR_4</name>
    <name evidence="6" type="ORF">MCHUDSM44219_03035</name>
</gene>
<dbReference type="OrthoDB" id="8479143at2"/>
<dbReference type="Proteomes" id="UP000036176">
    <property type="component" value="Unassembled WGS sequence"/>
</dbReference>
<comment type="caution">
    <text evidence="6">The sequence shown here is derived from an EMBL/GenBank/DDBJ whole genome shotgun (WGS) entry which is preliminary data.</text>
</comment>
<evidence type="ECO:0000256" key="3">
    <source>
        <dbReference type="ARBA" id="ARBA00023163"/>
    </source>
</evidence>
<dbReference type="Gene3D" id="1.10.10.10">
    <property type="entry name" value="Winged helix-like DNA-binding domain superfamily/Winged helix DNA-binding domain"/>
    <property type="match status" value="1"/>
</dbReference>
<evidence type="ECO:0000313" key="6">
    <source>
        <dbReference type="EMBL" id="KMO78797.1"/>
    </source>
</evidence>
<dbReference type="GO" id="GO:0003700">
    <property type="term" value="F:DNA-binding transcription factor activity"/>
    <property type="evidence" value="ECO:0007669"/>
    <property type="project" value="TreeGrafter"/>
</dbReference>
<evidence type="ECO:0000259" key="4">
    <source>
        <dbReference type="PROSITE" id="PS51077"/>
    </source>
</evidence>
<evidence type="ECO:0000259" key="5">
    <source>
        <dbReference type="PROSITE" id="PS51078"/>
    </source>
</evidence>
<dbReference type="Pfam" id="PF01614">
    <property type="entry name" value="IclR_C"/>
    <property type="match status" value="1"/>
</dbReference>
<dbReference type="SMART" id="SM00346">
    <property type="entry name" value="HTH_ICLR"/>
    <property type="match status" value="1"/>
</dbReference>
<dbReference type="InterPro" id="IPR005471">
    <property type="entry name" value="Tscrpt_reg_IclR_N"/>
</dbReference>
<dbReference type="AlphaFoldDB" id="A0A0J6WAU6"/>
<dbReference type="InterPro" id="IPR029016">
    <property type="entry name" value="GAF-like_dom_sf"/>
</dbReference>
<dbReference type="SUPFAM" id="SSF46785">
    <property type="entry name" value="Winged helix' DNA-binding domain"/>
    <property type="match status" value="1"/>
</dbReference>
<dbReference type="InterPro" id="IPR036390">
    <property type="entry name" value="WH_DNA-bd_sf"/>
</dbReference>
<evidence type="ECO:0000256" key="1">
    <source>
        <dbReference type="ARBA" id="ARBA00023015"/>
    </source>
</evidence>
<evidence type="ECO:0000313" key="7">
    <source>
        <dbReference type="Proteomes" id="UP000036176"/>
    </source>
</evidence>
<keyword evidence="2" id="KW-0238">DNA-binding</keyword>
<dbReference type="Pfam" id="PF09339">
    <property type="entry name" value="HTH_IclR"/>
    <property type="match status" value="1"/>
</dbReference>
<feature type="domain" description="HTH iclR-type" evidence="4">
    <location>
        <begin position="16"/>
        <end position="78"/>
    </location>
</feature>
<dbReference type="SUPFAM" id="SSF55781">
    <property type="entry name" value="GAF domain-like"/>
    <property type="match status" value="1"/>
</dbReference>
<proteinExistence type="predicted"/>
<sequence length="271" mass="28967">MTLEPLDPAETATPGTAATARAAQVLLQFGRTSGPLGVSEIARALGMSKAVVHRILTTFVDAGLLLHDNSSRQYMLGPAAATLGARAMDVSPLRRAAHDALIELQRLTGETATVSGRVPGGRVYLDQVESGREIKMTVELGRRFPLHSGSSGQVILAYLTDPELDDELARPLDRLTEDTVCDPEELREIVRKVRLRGTARSSGQRQEGAGSIAAAIFGSTGRVVGALSVCGPAYRMTEAFCDAHEPQLLAAARDVSHKLGWRDQERSDDSA</sequence>
<dbReference type="Gene3D" id="3.30.450.40">
    <property type="match status" value="1"/>
</dbReference>
<reference evidence="6 7" key="1">
    <citation type="journal article" date="2015" name="Genome Biol. Evol.">
        <title>Characterization of Three Mycobacterium spp. with Potential Use in Bioremediation by Genome Sequencing and Comparative Genomics.</title>
        <authorList>
            <person name="Das S."/>
            <person name="Pettersson B.M."/>
            <person name="Behra P.R."/>
            <person name="Ramesh M."/>
            <person name="Dasgupta S."/>
            <person name="Bhattacharya A."/>
            <person name="Kirsebom L.A."/>
        </authorList>
    </citation>
    <scope>NUCLEOTIDE SEQUENCE [LARGE SCALE GENOMIC DNA]</scope>
    <source>
        <strain evidence="6 7">DSM 44219</strain>
    </source>
</reference>
<protein>
    <submittedName>
        <fullName evidence="6">Transcriptional regulator KdgR</fullName>
    </submittedName>
</protein>
<dbReference type="PROSITE" id="PS51077">
    <property type="entry name" value="HTH_ICLR"/>
    <property type="match status" value="1"/>
</dbReference>
<feature type="domain" description="IclR-ED" evidence="5">
    <location>
        <begin position="79"/>
        <end position="261"/>
    </location>
</feature>
<keyword evidence="3" id="KW-0804">Transcription</keyword>
<dbReference type="EMBL" id="JYNX01000037">
    <property type="protein sequence ID" value="KMO78797.1"/>
    <property type="molecule type" value="Genomic_DNA"/>
</dbReference>
<evidence type="ECO:0000256" key="2">
    <source>
        <dbReference type="ARBA" id="ARBA00023125"/>
    </source>
</evidence>
<name>A0A0J6WAU6_MYCCU</name>